<dbReference type="AlphaFoldDB" id="A0A2T4I8X0"/>
<dbReference type="Proteomes" id="UP000241093">
    <property type="component" value="Unassembled WGS sequence"/>
</dbReference>
<gene>
    <name evidence="1" type="ORF">MLEAa_8290</name>
</gene>
<sequence>MKQIDIQTIDDHQVKTYVFDKVKKPKAVLHIISSNLNIIDFYKNFFKVLNNNQIIVVCNSIQNSLNIRKQARILNNNWKINLEDLKEINHFIRKQYKLPIFMFSHSVSCAFSKAYSIKYSETIDGLILSNYLELNKKTIIKQIFKLIFIKLFFKNKNQCSFHQYSFIKKFLNKFNQNNNFLVNKLNRYLDILEDDFVSKKFDIISLLDVYKTMYFSLKRKKINLIKKRLPILIIVNDNNYQEEQKYLNSSYKLLKQLLKKDYHISLSYIDDLKNKMFSNSNLKLENQVITFINTHSIHI</sequence>
<accession>A0A2T4I8X0</accession>
<organism evidence="1 2">
    <name type="scientific">Mycoplasma leachii 06049</name>
    <dbReference type="NCBI Taxonomy" id="1188244"/>
    <lineage>
        <taxon>Bacteria</taxon>
        <taxon>Bacillati</taxon>
        <taxon>Mycoplasmatota</taxon>
        <taxon>Mollicutes</taxon>
        <taxon>Mycoplasmataceae</taxon>
        <taxon>Mycoplasma</taxon>
    </lineage>
</organism>
<name>A0A2T4I8X0_9MOLU</name>
<dbReference type="EMBL" id="LAUU01000011">
    <property type="protein sequence ID" value="PTD30886.1"/>
    <property type="molecule type" value="Genomic_DNA"/>
</dbReference>
<dbReference type="RefSeq" id="WP_107670248.1">
    <property type="nucleotide sequence ID" value="NZ_LAUU01000011.1"/>
</dbReference>
<evidence type="ECO:0000313" key="1">
    <source>
        <dbReference type="EMBL" id="PTD30886.1"/>
    </source>
</evidence>
<reference evidence="1 2" key="1">
    <citation type="submission" date="2015-04" db="EMBL/GenBank/DDBJ databases">
        <title>Genome sequence of Mycoplasma leachii strain 06049.</title>
        <authorList>
            <person name="Sirand-Pugnet P."/>
            <person name="Breton M."/>
            <person name="Dordet-Frisoni E."/>
            <person name="Baranowski E."/>
            <person name="Barre A."/>
            <person name="Couture C."/>
            <person name="Dupuy V."/>
            <person name="Gaurivaud P."/>
            <person name="Jacob D."/>
            <person name="Lemaitre C."/>
            <person name="Manso-Silvan L."/>
            <person name="Nikolski M."/>
            <person name="Nouvel L.-X."/>
            <person name="Poumarat F."/>
            <person name="Tardy F."/>
            <person name="Thebault P."/>
            <person name="Theil S."/>
            <person name="Citti C."/>
            <person name="Thiaucourt F."/>
            <person name="Blanchard A."/>
        </authorList>
    </citation>
    <scope>NUCLEOTIDE SEQUENCE [LARGE SCALE GENOMIC DNA]</scope>
    <source>
        <strain evidence="1 2">06049</strain>
    </source>
</reference>
<protein>
    <submittedName>
        <fullName evidence="1">Putative phospholipase</fullName>
    </submittedName>
</protein>
<comment type="caution">
    <text evidence="1">The sequence shown here is derived from an EMBL/GenBank/DDBJ whole genome shotgun (WGS) entry which is preliminary data.</text>
</comment>
<proteinExistence type="predicted"/>
<evidence type="ECO:0000313" key="2">
    <source>
        <dbReference type="Proteomes" id="UP000241093"/>
    </source>
</evidence>